<sequence length="108" mass="11980">MPRITRVADPRRPQDVIKFTMPVVAEEDSEPDYMGFLALILGVIGLVLRHKYIVWPALFASLLSILNGRISDADTRQGTGSVTFTVMGLVMLYVQMFTVPVMPQAKAV</sequence>
<evidence type="ECO:0000256" key="6">
    <source>
        <dbReference type="SAM" id="Phobius"/>
    </source>
</evidence>
<proteinExistence type="inferred from homology"/>
<protein>
    <recommendedName>
        <fullName evidence="9">Protein Asterix</fullName>
    </recommendedName>
</protein>
<evidence type="ECO:0000256" key="1">
    <source>
        <dbReference type="ARBA" id="ARBA00004370"/>
    </source>
</evidence>
<feature type="transmembrane region" description="Helical" evidence="6">
    <location>
        <begin position="82"/>
        <end position="102"/>
    </location>
</feature>
<evidence type="ECO:0000256" key="3">
    <source>
        <dbReference type="ARBA" id="ARBA00022692"/>
    </source>
</evidence>
<accession>A0ABQ8FCN6</accession>
<organism evidence="7 8">
    <name type="scientific">Batrachochytrium salamandrivorans</name>
    <dbReference type="NCBI Taxonomy" id="1357716"/>
    <lineage>
        <taxon>Eukaryota</taxon>
        <taxon>Fungi</taxon>
        <taxon>Fungi incertae sedis</taxon>
        <taxon>Chytridiomycota</taxon>
        <taxon>Chytridiomycota incertae sedis</taxon>
        <taxon>Chytridiomycetes</taxon>
        <taxon>Rhizophydiales</taxon>
        <taxon>Rhizophydiales incertae sedis</taxon>
        <taxon>Batrachochytrium</taxon>
    </lineage>
</organism>
<evidence type="ECO:0000313" key="8">
    <source>
        <dbReference type="Proteomes" id="UP001648503"/>
    </source>
</evidence>
<dbReference type="Proteomes" id="UP001648503">
    <property type="component" value="Unassembled WGS sequence"/>
</dbReference>
<keyword evidence="4 6" id="KW-1133">Transmembrane helix</keyword>
<dbReference type="EMBL" id="JAFCIX010000260">
    <property type="protein sequence ID" value="KAH6595978.1"/>
    <property type="molecule type" value="Genomic_DNA"/>
</dbReference>
<name>A0ABQ8FCN6_9FUNG</name>
<evidence type="ECO:0008006" key="9">
    <source>
        <dbReference type="Google" id="ProtNLM"/>
    </source>
</evidence>
<evidence type="ECO:0000256" key="2">
    <source>
        <dbReference type="ARBA" id="ARBA00009066"/>
    </source>
</evidence>
<keyword evidence="8" id="KW-1185">Reference proteome</keyword>
<gene>
    <name evidence="7" type="ORF">BASA50_005451</name>
</gene>
<comment type="caution">
    <text evidence="7">The sequence shown here is derived from an EMBL/GenBank/DDBJ whole genome shotgun (WGS) entry which is preliminary data.</text>
</comment>
<evidence type="ECO:0000256" key="5">
    <source>
        <dbReference type="ARBA" id="ARBA00023136"/>
    </source>
</evidence>
<dbReference type="InterPro" id="IPR005351">
    <property type="entry name" value="ASTER"/>
</dbReference>
<evidence type="ECO:0000256" key="4">
    <source>
        <dbReference type="ARBA" id="ARBA00022989"/>
    </source>
</evidence>
<dbReference type="PANTHER" id="PTHR13193:SF0">
    <property type="entry name" value="PAT COMPLEX SUBUNIT ASTERIX"/>
    <property type="match status" value="1"/>
</dbReference>
<keyword evidence="5 6" id="KW-0472">Membrane</keyword>
<feature type="transmembrane region" description="Helical" evidence="6">
    <location>
        <begin position="31"/>
        <end position="48"/>
    </location>
</feature>
<dbReference type="Pfam" id="PF03669">
    <property type="entry name" value="ASTER"/>
    <property type="match status" value="1"/>
</dbReference>
<comment type="subcellular location">
    <subcellularLocation>
        <location evidence="1">Membrane</location>
    </subcellularLocation>
</comment>
<comment type="similarity">
    <text evidence="2">Belongs to the Asterix family.</text>
</comment>
<reference evidence="7 8" key="1">
    <citation type="submission" date="2021-02" db="EMBL/GenBank/DDBJ databases">
        <title>Variation within the Batrachochytrium salamandrivorans European outbreak.</title>
        <authorList>
            <person name="Kelly M."/>
            <person name="Pasmans F."/>
            <person name="Shea T.P."/>
            <person name="Munoz J.F."/>
            <person name="Carranza S."/>
            <person name="Cuomo C.A."/>
            <person name="Martel A."/>
        </authorList>
    </citation>
    <scope>NUCLEOTIDE SEQUENCE [LARGE SCALE GENOMIC DNA]</scope>
    <source>
        <strain evidence="7 8">AMFP18/2</strain>
    </source>
</reference>
<keyword evidence="3 6" id="KW-0812">Transmembrane</keyword>
<evidence type="ECO:0000313" key="7">
    <source>
        <dbReference type="EMBL" id="KAH6595978.1"/>
    </source>
</evidence>
<dbReference type="PANTHER" id="PTHR13193">
    <property type="entry name" value="CGI-140"/>
    <property type="match status" value="1"/>
</dbReference>